<dbReference type="PANTHER" id="PTHR30582:SF24">
    <property type="entry name" value="L,D-TRANSPEPTIDASE ERFK_SRFK-RELATED"/>
    <property type="match status" value="1"/>
</dbReference>
<accession>A0A212R0W3</accession>
<dbReference type="EMBL" id="FYEH01000004">
    <property type="protein sequence ID" value="SNB65447.1"/>
    <property type="molecule type" value="Genomic_DNA"/>
</dbReference>
<dbReference type="GO" id="GO:0008360">
    <property type="term" value="P:regulation of cell shape"/>
    <property type="evidence" value="ECO:0007669"/>
    <property type="project" value="UniProtKB-UniRule"/>
</dbReference>
<dbReference type="GO" id="GO:0071972">
    <property type="term" value="F:peptidoglycan L,D-transpeptidase activity"/>
    <property type="evidence" value="ECO:0007669"/>
    <property type="project" value="TreeGrafter"/>
</dbReference>
<comment type="similarity">
    <text evidence="2">Belongs to the YkuD family.</text>
</comment>
<proteinExistence type="inferred from homology"/>
<dbReference type="PANTHER" id="PTHR30582">
    <property type="entry name" value="L,D-TRANSPEPTIDASE"/>
    <property type="match status" value="1"/>
</dbReference>
<dbReference type="CDD" id="cd16913">
    <property type="entry name" value="YkuD_like"/>
    <property type="match status" value="1"/>
</dbReference>
<evidence type="ECO:0000256" key="4">
    <source>
        <dbReference type="ARBA" id="ARBA00022679"/>
    </source>
</evidence>
<gene>
    <name evidence="12" type="ORF">SAMN07250955_104267</name>
</gene>
<keyword evidence="6 9" id="KW-0133">Cell shape</keyword>
<evidence type="ECO:0000259" key="11">
    <source>
        <dbReference type="PROSITE" id="PS52029"/>
    </source>
</evidence>
<keyword evidence="4" id="KW-0808">Transferase</keyword>
<evidence type="ECO:0000256" key="10">
    <source>
        <dbReference type="SAM" id="MobiDB-lite"/>
    </source>
</evidence>
<dbReference type="InterPro" id="IPR050979">
    <property type="entry name" value="LD-transpeptidase"/>
</dbReference>
<evidence type="ECO:0000313" key="12">
    <source>
        <dbReference type="EMBL" id="SNB65447.1"/>
    </source>
</evidence>
<organism evidence="12 13">
    <name type="scientific">Arboricoccus pini</name>
    <dbReference type="NCBI Taxonomy" id="1963835"/>
    <lineage>
        <taxon>Bacteria</taxon>
        <taxon>Pseudomonadati</taxon>
        <taxon>Pseudomonadota</taxon>
        <taxon>Alphaproteobacteria</taxon>
        <taxon>Geminicoccales</taxon>
        <taxon>Geminicoccaceae</taxon>
        <taxon>Arboricoccus</taxon>
    </lineage>
</organism>
<sequence>MVKKGKLMPTRRSFLTICGTIAGAEYIFNGSVLAATKAPPGADRATAALNGKKADNPQAKPTAARDGDMLGDLTYFTTTADTVLLALAKEYDVGILEVSAVNQGVDAWVPGPDKLILLPTAHLLPQVARTPGSIVVNKSELRLYYFPKDGPIETHAIGIGRESHGTPDGSTTITRKKKDPTWTLTADERKAHPELPAVMPPGPDNPMGDRAMYLGWPAYAIHSTNQEYGVGRLASRGCIRLYTAVAHHLFDVLPIGTKVTTVEQPIKAGWRQGGLFIEVHPTYEQLNQLEDTYTFKADQTAPMADARKLLEAKASDVIDEIDWDRVQAELVQRRGIPVQVWGPPVAITGGVKPSLDASATSTGEVAEAQEERPTADHPGTGLNPANVAPRDSGLNGVY</sequence>
<evidence type="ECO:0000256" key="8">
    <source>
        <dbReference type="ARBA" id="ARBA00023316"/>
    </source>
</evidence>
<keyword evidence="3" id="KW-0328">Glycosyltransferase</keyword>
<keyword evidence="13" id="KW-1185">Reference proteome</keyword>
<dbReference type="Pfam" id="PF03734">
    <property type="entry name" value="YkuD"/>
    <property type="match status" value="1"/>
</dbReference>
<dbReference type="AlphaFoldDB" id="A0A212R0W3"/>
<feature type="region of interest" description="Disordered" evidence="10">
    <location>
        <begin position="351"/>
        <end position="398"/>
    </location>
</feature>
<feature type="active site" description="Nucleophile" evidence="9">
    <location>
        <position position="238"/>
    </location>
</feature>
<feature type="active site" description="Proton donor/acceptor" evidence="9">
    <location>
        <position position="222"/>
    </location>
</feature>
<dbReference type="RefSeq" id="WP_088560839.1">
    <property type="nucleotide sequence ID" value="NZ_FYEH01000004.1"/>
</dbReference>
<dbReference type="InterPro" id="IPR038063">
    <property type="entry name" value="Transpep_catalytic_dom"/>
</dbReference>
<reference evidence="12 13" key="1">
    <citation type="submission" date="2017-06" db="EMBL/GenBank/DDBJ databases">
        <authorList>
            <person name="Kim H.J."/>
            <person name="Triplett B.A."/>
        </authorList>
    </citation>
    <scope>NUCLEOTIDE SEQUENCE [LARGE SCALE GENOMIC DNA]</scope>
    <source>
        <strain evidence="12 13">B29T1</strain>
    </source>
</reference>
<name>A0A212R0W3_9PROT</name>
<evidence type="ECO:0000313" key="13">
    <source>
        <dbReference type="Proteomes" id="UP000197065"/>
    </source>
</evidence>
<keyword evidence="8 9" id="KW-0961">Cell wall biogenesis/degradation</keyword>
<dbReference type="GO" id="GO:0016757">
    <property type="term" value="F:glycosyltransferase activity"/>
    <property type="evidence" value="ECO:0007669"/>
    <property type="project" value="UniProtKB-KW"/>
</dbReference>
<evidence type="ECO:0000256" key="9">
    <source>
        <dbReference type="PROSITE-ProRule" id="PRU01373"/>
    </source>
</evidence>
<dbReference type="Gene3D" id="2.40.440.10">
    <property type="entry name" value="L,D-transpeptidase catalytic domain-like"/>
    <property type="match status" value="1"/>
</dbReference>
<evidence type="ECO:0000256" key="2">
    <source>
        <dbReference type="ARBA" id="ARBA00005992"/>
    </source>
</evidence>
<dbReference type="GO" id="GO:0071555">
    <property type="term" value="P:cell wall organization"/>
    <property type="evidence" value="ECO:0007669"/>
    <property type="project" value="UniProtKB-UniRule"/>
</dbReference>
<feature type="region of interest" description="Disordered" evidence="10">
    <location>
        <begin position="156"/>
        <end position="179"/>
    </location>
</feature>
<evidence type="ECO:0000256" key="1">
    <source>
        <dbReference type="ARBA" id="ARBA00004752"/>
    </source>
</evidence>
<dbReference type="GO" id="GO:0018104">
    <property type="term" value="P:peptidoglycan-protein cross-linking"/>
    <property type="evidence" value="ECO:0007669"/>
    <property type="project" value="TreeGrafter"/>
</dbReference>
<comment type="pathway">
    <text evidence="1 9">Cell wall biogenesis; peptidoglycan biosynthesis.</text>
</comment>
<dbReference type="GO" id="GO:0005576">
    <property type="term" value="C:extracellular region"/>
    <property type="evidence" value="ECO:0007669"/>
    <property type="project" value="TreeGrafter"/>
</dbReference>
<evidence type="ECO:0000256" key="6">
    <source>
        <dbReference type="ARBA" id="ARBA00022960"/>
    </source>
</evidence>
<evidence type="ECO:0000256" key="5">
    <source>
        <dbReference type="ARBA" id="ARBA00022801"/>
    </source>
</evidence>
<dbReference type="InterPro" id="IPR005490">
    <property type="entry name" value="LD_TPept_cat_dom"/>
</dbReference>
<keyword evidence="5" id="KW-0378">Hydrolase</keyword>
<evidence type="ECO:0000256" key="3">
    <source>
        <dbReference type="ARBA" id="ARBA00022676"/>
    </source>
</evidence>
<protein>
    <submittedName>
        <fullName evidence="12">L,D-transpeptidase ErfK/SrfK</fullName>
    </submittedName>
</protein>
<keyword evidence="7 9" id="KW-0573">Peptidoglycan synthesis</keyword>
<dbReference type="UniPathway" id="UPA00219"/>
<dbReference type="SUPFAM" id="SSF141523">
    <property type="entry name" value="L,D-transpeptidase catalytic domain-like"/>
    <property type="match status" value="1"/>
</dbReference>
<feature type="domain" description="L,D-TPase catalytic" evidence="11">
    <location>
        <begin position="132"/>
        <end position="262"/>
    </location>
</feature>
<dbReference type="Proteomes" id="UP000197065">
    <property type="component" value="Unassembled WGS sequence"/>
</dbReference>
<dbReference type="PROSITE" id="PS52029">
    <property type="entry name" value="LD_TPASE"/>
    <property type="match status" value="1"/>
</dbReference>
<evidence type="ECO:0000256" key="7">
    <source>
        <dbReference type="ARBA" id="ARBA00022984"/>
    </source>
</evidence>
<dbReference type="OrthoDB" id="8478453at2"/>